<dbReference type="Pfam" id="PF00588">
    <property type="entry name" value="SpoU_methylase"/>
    <property type="match status" value="1"/>
</dbReference>
<name>A0A7L9RUA2_9PROT</name>
<dbReference type="GO" id="GO:0008173">
    <property type="term" value="F:RNA methyltransferase activity"/>
    <property type="evidence" value="ECO:0007669"/>
    <property type="project" value="InterPro"/>
</dbReference>
<feature type="domain" description="tRNA/rRNA methyltransferase SpoU type" evidence="5">
    <location>
        <begin position="18"/>
        <end position="172"/>
    </location>
</feature>
<sequence>MAGTNRNANNIRTHGPSIILVEPALPENVGMSARAMLNCGLHDLRLVKPKWVESGEPLLHGRAIAASAGGDSVLEAMQVFDSLESAVADIQHLVATSPRKHELYKPVYDPDQQFPIIKTVIENGEKCAVMFGCEKSGLTNQHITLANSILEIPLNPAYSSLNLAQAVLLVGYEWTKISDKIKLRRVKKLEPAPREELLSFFNQLEKELEISGFLRIDEKKEVMIQNIRNMFTKAGLESQEVRTLHGIVTYLTKHPDEKAFYKEFYTNQKESRRLKKSKSGEQS</sequence>
<dbReference type="Proteomes" id="UP000594001">
    <property type="component" value="Chromosome"/>
</dbReference>
<dbReference type="PIRSF" id="PIRSF004808">
    <property type="entry name" value="LasT"/>
    <property type="match status" value="1"/>
</dbReference>
<evidence type="ECO:0000256" key="1">
    <source>
        <dbReference type="ARBA" id="ARBA00007228"/>
    </source>
</evidence>
<dbReference type="InterPro" id="IPR029026">
    <property type="entry name" value="tRNA_m1G_MTases_N"/>
</dbReference>
<comment type="similarity">
    <text evidence="1">Belongs to the class IV-like SAM-binding methyltransferase superfamily. RNA methyltransferase TrmH family.</text>
</comment>
<keyword evidence="4" id="KW-0949">S-adenosyl-L-methionine</keyword>
<protein>
    <submittedName>
        <fullName evidence="6">Putative tRNA/rRNA methyltransferase</fullName>
        <ecNumber evidence="6">2.1.1.-</ecNumber>
    </submittedName>
</protein>
<evidence type="ECO:0000256" key="2">
    <source>
        <dbReference type="ARBA" id="ARBA00022603"/>
    </source>
</evidence>
<keyword evidence="7" id="KW-1185">Reference proteome</keyword>
<evidence type="ECO:0000256" key="4">
    <source>
        <dbReference type="ARBA" id="ARBA00022691"/>
    </source>
</evidence>
<dbReference type="GO" id="GO:0005829">
    <property type="term" value="C:cytosol"/>
    <property type="evidence" value="ECO:0007669"/>
    <property type="project" value="TreeGrafter"/>
</dbReference>
<evidence type="ECO:0000259" key="5">
    <source>
        <dbReference type="Pfam" id="PF00588"/>
    </source>
</evidence>
<dbReference type="CDD" id="cd18093">
    <property type="entry name" value="SpoU-like_TrmJ"/>
    <property type="match status" value="1"/>
</dbReference>
<dbReference type="GO" id="GO:0002128">
    <property type="term" value="P:tRNA nucleoside ribose methylation"/>
    <property type="evidence" value="ECO:0007669"/>
    <property type="project" value="TreeGrafter"/>
</dbReference>
<dbReference type="GO" id="GO:0003723">
    <property type="term" value="F:RNA binding"/>
    <property type="evidence" value="ECO:0007669"/>
    <property type="project" value="InterPro"/>
</dbReference>
<evidence type="ECO:0000256" key="3">
    <source>
        <dbReference type="ARBA" id="ARBA00022679"/>
    </source>
</evidence>
<dbReference type="PANTHER" id="PTHR42786">
    <property type="entry name" value="TRNA/RRNA METHYLTRANSFERASE"/>
    <property type="match status" value="1"/>
</dbReference>
<reference evidence="6 7" key="1">
    <citation type="submission" date="2020-06" db="EMBL/GenBank/DDBJ databases">
        <title>The endosymbiont of the kinetoplastid Bodo saltans is a Paracaedibacter-like alpha-proteobacterium possessing a putative toxin-antitoxin system.</title>
        <authorList>
            <person name="Midha S."/>
            <person name="Rigden D.J."/>
            <person name="Siozios S."/>
            <person name="Hurst G.D.D."/>
            <person name="Jackson A.P."/>
        </authorList>
    </citation>
    <scope>NUCLEOTIDE SEQUENCE [LARGE SCALE GENOMIC DNA]</scope>
    <source>
        <strain evidence="6">Lake Konstanz</strain>
    </source>
</reference>
<organism evidence="6 7">
    <name type="scientific">Candidatus Bodocaedibacter vickermanii</name>
    <dbReference type="NCBI Taxonomy" id="2741701"/>
    <lineage>
        <taxon>Bacteria</taxon>
        <taxon>Pseudomonadati</taxon>
        <taxon>Pseudomonadota</taxon>
        <taxon>Alphaproteobacteria</taxon>
        <taxon>Holosporales</taxon>
        <taxon>Candidatus Paracaedibacteraceae</taxon>
        <taxon>Candidatus Bodocaedibacter</taxon>
    </lineage>
</organism>
<evidence type="ECO:0000313" key="6">
    <source>
        <dbReference type="EMBL" id="QOL20111.1"/>
    </source>
</evidence>
<dbReference type="EC" id="2.1.1.-" evidence="6"/>
<dbReference type="AlphaFoldDB" id="A0A7L9RUA2"/>
<dbReference type="InterPro" id="IPR001537">
    <property type="entry name" value="SpoU_MeTrfase"/>
</dbReference>
<dbReference type="Gene3D" id="3.40.1280.10">
    <property type="match status" value="1"/>
</dbReference>
<dbReference type="RefSeq" id="WP_350331666.1">
    <property type="nucleotide sequence ID" value="NZ_CP054719.1"/>
</dbReference>
<dbReference type="PANTHER" id="PTHR42786:SF7">
    <property type="entry name" value="TRNA_RRNA METHYLTRANSFERASE SPOU TYPE DOMAIN-CONTAINING PROTEIN"/>
    <property type="match status" value="1"/>
</dbReference>
<keyword evidence="2 6" id="KW-0489">Methyltransferase</keyword>
<accession>A0A7L9RUA2</accession>
<evidence type="ECO:0000313" key="7">
    <source>
        <dbReference type="Proteomes" id="UP000594001"/>
    </source>
</evidence>
<keyword evidence="3 6" id="KW-0808">Transferase</keyword>
<proteinExistence type="inferred from homology"/>
<dbReference type="InterPro" id="IPR029028">
    <property type="entry name" value="Alpha/beta_knot_MTases"/>
</dbReference>
<dbReference type="SUPFAM" id="SSF75217">
    <property type="entry name" value="alpha/beta knot"/>
    <property type="match status" value="1"/>
</dbReference>
<dbReference type="InterPro" id="IPR004384">
    <property type="entry name" value="RNA_MeTrfase_TrmJ/LasT"/>
</dbReference>
<dbReference type="EMBL" id="CP054719">
    <property type="protein sequence ID" value="QOL20111.1"/>
    <property type="molecule type" value="Genomic_DNA"/>
</dbReference>
<dbReference type="KEGG" id="pbal:CPBP_00891"/>
<gene>
    <name evidence="6" type="ORF">CPBP_00891</name>
</gene>
<dbReference type="Gene3D" id="1.10.8.590">
    <property type="match status" value="1"/>
</dbReference>